<proteinExistence type="predicted"/>
<dbReference type="GO" id="GO:0003677">
    <property type="term" value="F:DNA binding"/>
    <property type="evidence" value="ECO:0007669"/>
    <property type="project" value="InterPro"/>
</dbReference>
<evidence type="ECO:0008006" key="3">
    <source>
        <dbReference type="Google" id="ProtNLM"/>
    </source>
</evidence>
<dbReference type="AlphaFoldDB" id="A0A9W6LM54"/>
<name>A0A9W6LM54_9FUSO</name>
<dbReference type="Proteomes" id="UP001144471">
    <property type="component" value="Unassembled WGS sequence"/>
</dbReference>
<dbReference type="RefSeq" id="WP_281833891.1">
    <property type="nucleotide sequence ID" value="NZ_BSDY01000004.1"/>
</dbReference>
<accession>A0A9W6LM54</accession>
<organism evidence="1 2">
    <name type="scientific">Propionigenium maris DSM 9537</name>
    <dbReference type="NCBI Taxonomy" id="1123000"/>
    <lineage>
        <taxon>Bacteria</taxon>
        <taxon>Fusobacteriati</taxon>
        <taxon>Fusobacteriota</taxon>
        <taxon>Fusobacteriia</taxon>
        <taxon>Fusobacteriales</taxon>
        <taxon>Fusobacteriaceae</taxon>
        <taxon>Propionigenium</taxon>
    </lineage>
</organism>
<dbReference type="EMBL" id="BSDY01000004">
    <property type="protein sequence ID" value="GLI55429.1"/>
    <property type="molecule type" value="Genomic_DNA"/>
</dbReference>
<reference evidence="1" key="1">
    <citation type="submission" date="2022-12" db="EMBL/GenBank/DDBJ databases">
        <title>Reference genome sequencing for broad-spectrum identification of bacterial and archaeal isolates by mass spectrometry.</title>
        <authorList>
            <person name="Sekiguchi Y."/>
            <person name="Tourlousse D.M."/>
        </authorList>
    </citation>
    <scope>NUCLEOTIDE SEQUENCE</scope>
    <source>
        <strain evidence="1">10succ1</strain>
    </source>
</reference>
<dbReference type="InterPro" id="IPR003735">
    <property type="entry name" value="Metal_Tscrpt_repr"/>
</dbReference>
<dbReference type="PANTHER" id="PTHR33677:SF3">
    <property type="entry name" value="COPPER-SENSING TRANSCRIPTIONAL REPRESSOR RICR"/>
    <property type="match status" value="1"/>
</dbReference>
<dbReference type="CDD" id="cd10148">
    <property type="entry name" value="CsoR-like_DUF156"/>
    <property type="match status" value="1"/>
</dbReference>
<dbReference type="InterPro" id="IPR038390">
    <property type="entry name" value="Metal_Tscrpt_repr_sf"/>
</dbReference>
<keyword evidence="2" id="KW-1185">Reference proteome</keyword>
<protein>
    <recommendedName>
        <fullName evidence="3">DNA-binding transcriptional regulator, FrmR family</fullName>
    </recommendedName>
</protein>
<dbReference type="GO" id="GO:0046872">
    <property type="term" value="F:metal ion binding"/>
    <property type="evidence" value="ECO:0007669"/>
    <property type="project" value="InterPro"/>
</dbReference>
<gene>
    <name evidence="1" type="ORF">PM10SUCC1_09430</name>
</gene>
<evidence type="ECO:0000313" key="1">
    <source>
        <dbReference type="EMBL" id="GLI55429.1"/>
    </source>
</evidence>
<sequence>MAVKQEDSIVRLSKVEGQVRGIKKLILNEAELYSILIQISAAKSALSSVGRLLLEGYAEEINVGSDQESLGELIRIIEKTLK</sequence>
<dbReference type="GO" id="GO:0045892">
    <property type="term" value="P:negative regulation of DNA-templated transcription"/>
    <property type="evidence" value="ECO:0007669"/>
    <property type="project" value="UniProtKB-ARBA"/>
</dbReference>
<dbReference type="Pfam" id="PF02583">
    <property type="entry name" value="Trns_repr_metal"/>
    <property type="match status" value="1"/>
</dbReference>
<comment type="caution">
    <text evidence="1">The sequence shown here is derived from an EMBL/GenBank/DDBJ whole genome shotgun (WGS) entry which is preliminary data.</text>
</comment>
<evidence type="ECO:0000313" key="2">
    <source>
        <dbReference type="Proteomes" id="UP001144471"/>
    </source>
</evidence>
<dbReference type="PANTHER" id="PTHR33677">
    <property type="entry name" value="TRANSCRIPTIONAL REPRESSOR FRMR-RELATED"/>
    <property type="match status" value="1"/>
</dbReference>
<dbReference type="Gene3D" id="1.20.58.1000">
    <property type="entry name" value="Metal-sensitive repressor, helix protomer"/>
    <property type="match status" value="1"/>
</dbReference>